<proteinExistence type="predicted"/>
<evidence type="ECO:0000313" key="3">
    <source>
        <dbReference type="Proteomes" id="UP000198406"/>
    </source>
</evidence>
<organism evidence="2 3">
    <name type="scientific">Fistulifera solaris</name>
    <name type="common">Oleaginous diatom</name>
    <dbReference type="NCBI Taxonomy" id="1519565"/>
    <lineage>
        <taxon>Eukaryota</taxon>
        <taxon>Sar</taxon>
        <taxon>Stramenopiles</taxon>
        <taxon>Ochrophyta</taxon>
        <taxon>Bacillariophyta</taxon>
        <taxon>Bacillariophyceae</taxon>
        <taxon>Bacillariophycidae</taxon>
        <taxon>Naviculales</taxon>
        <taxon>Naviculaceae</taxon>
        <taxon>Fistulifera</taxon>
    </lineage>
</organism>
<dbReference type="AlphaFoldDB" id="A0A1Z5KPG7"/>
<name>A0A1Z5KPG7_FISSO</name>
<evidence type="ECO:0000313" key="2">
    <source>
        <dbReference type="EMBL" id="GAX27901.1"/>
    </source>
</evidence>
<gene>
    <name evidence="2" type="ORF">FisN_21Hu251</name>
</gene>
<reference evidence="2 3" key="1">
    <citation type="journal article" date="2015" name="Plant Cell">
        <title>Oil accumulation by the oleaginous diatom Fistulifera solaris as revealed by the genome and transcriptome.</title>
        <authorList>
            <person name="Tanaka T."/>
            <person name="Maeda Y."/>
            <person name="Veluchamy A."/>
            <person name="Tanaka M."/>
            <person name="Abida H."/>
            <person name="Marechal E."/>
            <person name="Bowler C."/>
            <person name="Muto M."/>
            <person name="Sunaga Y."/>
            <person name="Tanaka M."/>
            <person name="Yoshino T."/>
            <person name="Taniguchi T."/>
            <person name="Fukuda Y."/>
            <person name="Nemoto M."/>
            <person name="Matsumoto M."/>
            <person name="Wong P.S."/>
            <person name="Aburatani S."/>
            <person name="Fujibuchi W."/>
        </authorList>
    </citation>
    <scope>NUCLEOTIDE SEQUENCE [LARGE SCALE GENOMIC DNA]</scope>
    <source>
        <strain evidence="2 3">JPCC DA0580</strain>
    </source>
</reference>
<protein>
    <submittedName>
        <fullName evidence="2">Uncharacterized protein</fullName>
    </submittedName>
</protein>
<accession>A0A1Z5KPG7</accession>
<sequence>MAKIISPANPAIVEQDVTEPAMKKQRVGEQQSSAALTLLLLRDGPSKDPATNHLRTVKARPPVKVMEKEARAHVSITDDEDEAVFSAGIASKRVRPVRTVSSVKSVPTLPLQPLKRTPTLYRPPHFLPEGRPLAAPPSLRMPRGFVLRQPTRK</sequence>
<dbReference type="Proteomes" id="UP000198406">
    <property type="component" value="Unassembled WGS sequence"/>
</dbReference>
<dbReference type="EMBL" id="BDSP01000260">
    <property type="protein sequence ID" value="GAX27901.1"/>
    <property type="molecule type" value="Genomic_DNA"/>
</dbReference>
<comment type="caution">
    <text evidence="2">The sequence shown here is derived from an EMBL/GenBank/DDBJ whole genome shotgun (WGS) entry which is preliminary data.</text>
</comment>
<feature type="region of interest" description="Disordered" evidence="1">
    <location>
        <begin position="113"/>
        <end position="153"/>
    </location>
</feature>
<dbReference type="InParanoid" id="A0A1Z5KPG7"/>
<keyword evidence="3" id="KW-1185">Reference proteome</keyword>
<evidence type="ECO:0000256" key="1">
    <source>
        <dbReference type="SAM" id="MobiDB-lite"/>
    </source>
</evidence>